<feature type="region of interest" description="Disordered" evidence="1">
    <location>
        <begin position="82"/>
        <end position="136"/>
    </location>
</feature>
<reference evidence="3" key="2">
    <citation type="submission" date="2018-04" db="EMBL/GenBank/DDBJ databases">
        <title>OnivRS2 (Oryza nivara Reference Sequence Version 2).</title>
        <authorList>
            <person name="Zhang J."/>
            <person name="Kudrna D."/>
            <person name="Lee S."/>
            <person name="Talag J."/>
            <person name="Rajasekar S."/>
            <person name="Welchert J."/>
            <person name="Hsing Y.-I."/>
            <person name="Wing R.A."/>
        </authorList>
    </citation>
    <scope>NUCLEOTIDE SEQUENCE [LARGE SCALE GENOMIC DNA]</scope>
    <source>
        <strain evidence="3">SL10</strain>
    </source>
</reference>
<organism evidence="3">
    <name type="scientific">Oryza nivara</name>
    <name type="common">Indian wild rice</name>
    <name type="synonym">Oryza sativa f. spontanea</name>
    <dbReference type="NCBI Taxonomy" id="4536"/>
    <lineage>
        <taxon>Eukaryota</taxon>
        <taxon>Viridiplantae</taxon>
        <taxon>Streptophyta</taxon>
        <taxon>Embryophyta</taxon>
        <taxon>Tracheophyta</taxon>
        <taxon>Spermatophyta</taxon>
        <taxon>Magnoliopsida</taxon>
        <taxon>Liliopsida</taxon>
        <taxon>Poales</taxon>
        <taxon>Poaceae</taxon>
        <taxon>BOP clade</taxon>
        <taxon>Oryzoideae</taxon>
        <taxon>Oryzeae</taxon>
        <taxon>Oryzinae</taxon>
        <taxon>Oryza</taxon>
    </lineage>
</organism>
<sequence>MRACGNRRKSRSSQRTTSAEIEIKPGNGVRVRAEVEIKPPDIELEPETGRHDGNKSRASVMPCWRRLTPCWLDYELEMRGRTPPGIAPPGKPPGIPPGKPPPGIPPGKPPPGIPPGKSPPGIPPGKPPLGDAPPDERLDDCSFRLALFDNVSFKFKIGLDDVLVKLVRLRSGIPHVEIVVVVVVVFVVDVIHGGRLLQG</sequence>
<keyword evidence="2" id="KW-0812">Transmembrane</keyword>
<evidence type="ECO:0000256" key="2">
    <source>
        <dbReference type="SAM" id="Phobius"/>
    </source>
</evidence>
<feature type="transmembrane region" description="Helical" evidence="2">
    <location>
        <begin position="178"/>
        <end position="197"/>
    </location>
</feature>
<keyword evidence="4" id="KW-1185">Reference proteome</keyword>
<feature type="compositionally biased region" description="Pro residues" evidence="1">
    <location>
        <begin position="85"/>
        <end position="131"/>
    </location>
</feature>
<reference evidence="3" key="1">
    <citation type="submission" date="2015-04" db="UniProtKB">
        <authorList>
            <consortium name="EnsemblPlants"/>
        </authorList>
    </citation>
    <scope>IDENTIFICATION</scope>
    <source>
        <strain evidence="3">SL10</strain>
    </source>
</reference>
<protein>
    <submittedName>
        <fullName evidence="3">Uncharacterized protein</fullName>
    </submittedName>
</protein>
<evidence type="ECO:0000313" key="3">
    <source>
        <dbReference type="EnsemblPlants" id="ONIVA02G00050.1"/>
    </source>
</evidence>
<keyword evidence="2" id="KW-0472">Membrane</keyword>
<dbReference type="AlphaFoldDB" id="A0A0E0FZQ9"/>
<evidence type="ECO:0000256" key="1">
    <source>
        <dbReference type="SAM" id="MobiDB-lite"/>
    </source>
</evidence>
<dbReference type="HOGENOM" id="CLU_1542454_0_0_1"/>
<feature type="region of interest" description="Disordered" evidence="1">
    <location>
        <begin position="1"/>
        <end position="58"/>
    </location>
</feature>
<feature type="compositionally biased region" description="Basic residues" evidence="1">
    <location>
        <begin position="1"/>
        <end position="12"/>
    </location>
</feature>
<dbReference type="EnsemblPlants" id="ONIVA02G00050.1">
    <property type="protein sequence ID" value="ONIVA02G00050.1"/>
    <property type="gene ID" value="ONIVA02G00050"/>
</dbReference>
<proteinExistence type="predicted"/>
<accession>A0A0E0FZQ9</accession>
<dbReference type="Proteomes" id="UP000006591">
    <property type="component" value="Chromosome 2"/>
</dbReference>
<evidence type="ECO:0000313" key="4">
    <source>
        <dbReference type="Proteomes" id="UP000006591"/>
    </source>
</evidence>
<dbReference type="Gramene" id="ONIVA02G00050.1">
    <property type="protein sequence ID" value="ONIVA02G00050.1"/>
    <property type="gene ID" value="ONIVA02G00050"/>
</dbReference>
<keyword evidence="2" id="KW-1133">Transmembrane helix</keyword>
<feature type="compositionally biased region" description="Basic and acidic residues" evidence="1">
    <location>
        <begin position="31"/>
        <end position="55"/>
    </location>
</feature>
<name>A0A0E0FZQ9_ORYNI</name>